<dbReference type="HOGENOM" id="CLU_000288_57_32_1"/>
<gene>
    <name evidence="4" type="ORF">GLRG_06702</name>
</gene>
<dbReference type="Gene3D" id="2.130.10.10">
    <property type="entry name" value="YVTN repeat-like/Quinoprotein amine dehydrogenase"/>
    <property type="match status" value="3"/>
</dbReference>
<dbReference type="InterPro" id="IPR036322">
    <property type="entry name" value="WD40_repeat_dom_sf"/>
</dbReference>
<dbReference type="CDD" id="cd00200">
    <property type="entry name" value="WD40"/>
    <property type="match status" value="1"/>
</dbReference>
<dbReference type="eggNOG" id="KOG0274">
    <property type="taxonomic scope" value="Eukaryota"/>
</dbReference>
<evidence type="ECO:0000256" key="3">
    <source>
        <dbReference type="PROSITE-ProRule" id="PRU00221"/>
    </source>
</evidence>
<dbReference type="PRINTS" id="PR00320">
    <property type="entry name" value="GPROTEINBRPT"/>
</dbReference>
<feature type="repeat" description="WD" evidence="3">
    <location>
        <begin position="304"/>
        <end position="345"/>
    </location>
</feature>
<accession>E3QLI9</accession>
<dbReference type="VEuPathDB" id="FungiDB:GLRG_06702"/>
<dbReference type="OrthoDB" id="538223at2759"/>
<proteinExistence type="predicted"/>
<feature type="repeat" description="WD" evidence="3">
    <location>
        <begin position="160"/>
        <end position="192"/>
    </location>
</feature>
<dbReference type="STRING" id="645133.E3QLI9"/>
<dbReference type="GeneID" id="24412067"/>
<feature type="repeat" description="WD" evidence="3">
    <location>
        <begin position="78"/>
        <end position="119"/>
    </location>
</feature>
<evidence type="ECO:0000313" key="5">
    <source>
        <dbReference type="Proteomes" id="UP000008782"/>
    </source>
</evidence>
<keyword evidence="2" id="KW-0677">Repeat</keyword>
<protein>
    <submittedName>
        <fullName evidence="4">WD domain-containing protein</fullName>
    </submittedName>
</protein>
<keyword evidence="5" id="KW-1185">Reference proteome</keyword>
<dbReference type="Pfam" id="PF00400">
    <property type="entry name" value="WD40"/>
    <property type="match status" value="6"/>
</dbReference>
<dbReference type="InterPro" id="IPR019775">
    <property type="entry name" value="WD40_repeat_CS"/>
</dbReference>
<feature type="repeat" description="WD" evidence="3">
    <location>
        <begin position="120"/>
        <end position="159"/>
    </location>
</feature>
<feature type="repeat" description="WD" evidence="3">
    <location>
        <begin position="277"/>
        <end position="303"/>
    </location>
</feature>
<dbReference type="SMART" id="SM00320">
    <property type="entry name" value="WD40"/>
    <property type="match status" value="7"/>
</dbReference>
<dbReference type="SUPFAM" id="SSF50978">
    <property type="entry name" value="WD40 repeat-like"/>
    <property type="match status" value="1"/>
</dbReference>
<dbReference type="PROSITE" id="PS50082">
    <property type="entry name" value="WD_REPEATS_2"/>
    <property type="match status" value="5"/>
</dbReference>
<dbReference type="PROSITE" id="PS50294">
    <property type="entry name" value="WD_REPEATS_REGION"/>
    <property type="match status" value="4"/>
</dbReference>
<evidence type="ECO:0000256" key="1">
    <source>
        <dbReference type="ARBA" id="ARBA00022574"/>
    </source>
</evidence>
<name>E3QLI9_COLGM</name>
<dbReference type="InterPro" id="IPR015943">
    <property type="entry name" value="WD40/YVTN_repeat-like_dom_sf"/>
</dbReference>
<dbReference type="EMBL" id="GG697357">
    <property type="protein sequence ID" value="EFQ31727.1"/>
    <property type="molecule type" value="Genomic_DNA"/>
</dbReference>
<evidence type="ECO:0000313" key="4">
    <source>
        <dbReference type="EMBL" id="EFQ31727.1"/>
    </source>
</evidence>
<sequence>MQLSPESPELTELARDALRFIRANRAGIELSLLQVYTSALIFSPKLSTIRMLFGDEEPHRITTKPAVEDNWSACLQTLEGHASGVSSVVFCSNSMQLVSGSWDRTVKVWDIATGQCIQTLLGHTNEVYSVALSSDSKYLASADKTIKIWDLATSQRLQTHKHHISAFASVTFSGDNTQLVSTSDDGTVQIWDSTGWYFGSLKGHTKATTLGSLLGNNTKVASYSDGSSAKIWDKATGRCLKTLEGHRGRVTSISITGRCLQTRKDQRDRRPSYSSVDSILLASASVDKTIKVWDIATGQCLHTLHGHKKYSGAVAFSSDGTQLASISRDGTARIWDVATGKCLQTLGHDGWPCSVAFSNNGTQPALSSGDTIMIWDISTGQSRCTIRTADLGYFSQIFFSETDLQLYADKGAIDLRPGTGPTSRPRANAVEVVTFCGYAFSHDNVWITRDSENVLWLPPEYRPRCTTVSGSTMAPGCDGGGLIVLGFSEDDPIL</sequence>
<organism evidence="5">
    <name type="scientific">Colletotrichum graminicola (strain M1.001 / M2 / FGSC 10212)</name>
    <name type="common">Maize anthracnose fungus</name>
    <name type="synonym">Glomerella graminicola</name>
    <dbReference type="NCBI Taxonomy" id="645133"/>
    <lineage>
        <taxon>Eukaryota</taxon>
        <taxon>Fungi</taxon>
        <taxon>Dikarya</taxon>
        <taxon>Ascomycota</taxon>
        <taxon>Pezizomycotina</taxon>
        <taxon>Sordariomycetes</taxon>
        <taxon>Hypocreomycetidae</taxon>
        <taxon>Glomerellales</taxon>
        <taxon>Glomerellaceae</taxon>
        <taxon>Colletotrichum</taxon>
        <taxon>Colletotrichum graminicola species complex</taxon>
    </lineage>
</organism>
<evidence type="ECO:0000256" key="2">
    <source>
        <dbReference type="ARBA" id="ARBA00022737"/>
    </source>
</evidence>
<dbReference type="Proteomes" id="UP000008782">
    <property type="component" value="Unassembled WGS sequence"/>
</dbReference>
<dbReference type="PANTHER" id="PTHR19848">
    <property type="entry name" value="WD40 REPEAT PROTEIN"/>
    <property type="match status" value="1"/>
</dbReference>
<reference evidence="5" key="1">
    <citation type="journal article" date="2012" name="Nat. Genet.">
        <title>Lifestyle transitions in plant pathogenic Colletotrichum fungi deciphered by genome and transcriptome analyses.</title>
        <authorList>
            <person name="O'Connell R.J."/>
            <person name="Thon M.R."/>
            <person name="Hacquard S."/>
            <person name="Amyotte S.G."/>
            <person name="Kleemann J."/>
            <person name="Torres M.F."/>
            <person name="Damm U."/>
            <person name="Buiate E.A."/>
            <person name="Epstein L."/>
            <person name="Alkan N."/>
            <person name="Altmueller J."/>
            <person name="Alvarado-Balderrama L."/>
            <person name="Bauser C.A."/>
            <person name="Becker C."/>
            <person name="Birren B.W."/>
            <person name="Chen Z."/>
            <person name="Choi J."/>
            <person name="Crouch J.A."/>
            <person name="Duvick J.P."/>
            <person name="Farman M.A."/>
            <person name="Gan P."/>
            <person name="Heiman D."/>
            <person name="Henrissat B."/>
            <person name="Howard R.J."/>
            <person name="Kabbage M."/>
            <person name="Koch C."/>
            <person name="Kracher B."/>
            <person name="Kubo Y."/>
            <person name="Law A.D."/>
            <person name="Lebrun M.-H."/>
            <person name="Lee Y.-H."/>
            <person name="Miyara I."/>
            <person name="Moore N."/>
            <person name="Neumann U."/>
            <person name="Nordstroem K."/>
            <person name="Panaccione D.G."/>
            <person name="Panstruga R."/>
            <person name="Place M."/>
            <person name="Proctor R.H."/>
            <person name="Prusky D."/>
            <person name="Rech G."/>
            <person name="Reinhardt R."/>
            <person name="Rollins J.A."/>
            <person name="Rounsley S."/>
            <person name="Schardl C.L."/>
            <person name="Schwartz D.C."/>
            <person name="Shenoy N."/>
            <person name="Shirasu K."/>
            <person name="Sikhakolli U.R."/>
            <person name="Stueber K."/>
            <person name="Sukno S.A."/>
            <person name="Sweigard J.A."/>
            <person name="Takano Y."/>
            <person name="Takahara H."/>
            <person name="Trail F."/>
            <person name="van der Does H.C."/>
            <person name="Voll L.M."/>
            <person name="Will I."/>
            <person name="Young S."/>
            <person name="Zeng Q."/>
            <person name="Zhang J."/>
            <person name="Zhou S."/>
            <person name="Dickman M.B."/>
            <person name="Schulze-Lefert P."/>
            <person name="Ver Loren van Themaat E."/>
            <person name="Ma L.-J."/>
            <person name="Vaillancourt L.J."/>
        </authorList>
    </citation>
    <scope>NUCLEOTIDE SEQUENCE [LARGE SCALE GENOMIC DNA]</scope>
    <source>
        <strain evidence="5">M1.001 / M2 / FGSC 10212</strain>
    </source>
</reference>
<dbReference type="InterPro" id="IPR001680">
    <property type="entry name" value="WD40_rpt"/>
</dbReference>
<dbReference type="InterPro" id="IPR020472">
    <property type="entry name" value="WD40_PAC1"/>
</dbReference>
<dbReference type="PANTHER" id="PTHR19848:SF8">
    <property type="entry name" value="F-BOX AND WD REPEAT DOMAIN CONTAINING 7"/>
    <property type="match status" value="1"/>
</dbReference>
<dbReference type="AlphaFoldDB" id="E3QLI9"/>
<dbReference type="RefSeq" id="XP_008095747.1">
    <property type="nucleotide sequence ID" value="XM_008097556.1"/>
</dbReference>
<dbReference type="PROSITE" id="PS00678">
    <property type="entry name" value="WD_REPEATS_1"/>
    <property type="match status" value="3"/>
</dbReference>
<keyword evidence="1 3" id="KW-0853">WD repeat</keyword>